<feature type="transmembrane region" description="Helical" evidence="1">
    <location>
        <begin position="208"/>
        <end position="229"/>
    </location>
</feature>
<feature type="transmembrane region" description="Helical" evidence="1">
    <location>
        <begin position="452"/>
        <end position="479"/>
    </location>
</feature>
<protein>
    <submittedName>
        <fullName evidence="2">Uncharacterized protein</fullName>
    </submittedName>
</protein>
<keyword evidence="1" id="KW-0812">Transmembrane</keyword>
<dbReference type="Pfam" id="PF19814">
    <property type="entry name" value="DUF6297"/>
    <property type="match status" value="1"/>
</dbReference>
<sequence length="550" mass="57264">MAELMTPPARTANEADAAHRTDAVLARLRMLRAGRREKRRKSLAYTLYCTVLLFGIWGVPLLVAAARAGADGRLRGPVAERLLSALPTTLPAVLATVVLLLAGRAMWQGPVLLERAALSWLLPQPVLRRALLLPRFVAASVTTTAIATAVGAVAGFLLHALGAGSWWAATAAGAMTGGTAGFAGTSLATLVQRHCDTWLRRRGWIRRAAWAVVAVLWLPAVVSLARGSWAAESVAPWSGPWGWAALPLAAVAGEVPAAAGWAGVALSALVLVTVGRAGADAAARIPARVLRTQAGTALRVQASLYSLDLRQARAAVRATRPRGVRSAVRLPFPRRTWLLVPWRDATALLRAPGRPAWAAVWAAAAVALLCLDDAPTAVLLMTLPTGYLAAAQLVEPARLETDDVRRSAHLPWPARVLALRHGLVPAAGLLLLFALGAAAAAGAGLWSDRLLVLPALVPALVGAALVSAYRGVVPVHLMIGSMTPLGDTGPLAALLWQARGPLVALGCLAVVDGPVRGAETGAAGLLWPLAVGAGMAWWAGVTARKTVRGR</sequence>
<feature type="transmembrane region" description="Helical" evidence="1">
    <location>
        <begin position="166"/>
        <end position="188"/>
    </location>
</feature>
<evidence type="ECO:0000313" key="3">
    <source>
        <dbReference type="Proteomes" id="UP000579523"/>
    </source>
</evidence>
<feature type="transmembrane region" description="Helical" evidence="1">
    <location>
        <begin position="241"/>
        <end position="274"/>
    </location>
</feature>
<dbReference type="AlphaFoldDB" id="A0A7W7M1F8"/>
<evidence type="ECO:0000256" key="1">
    <source>
        <dbReference type="SAM" id="Phobius"/>
    </source>
</evidence>
<dbReference type="Proteomes" id="UP000579523">
    <property type="component" value="Unassembled WGS sequence"/>
</dbReference>
<dbReference type="RefSeq" id="WP_184823918.1">
    <property type="nucleotide sequence ID" value="NZ_BMTI01000016.1"/>
</dbReference>
<accession>A0A7W7M1F8</accession>
<name>A0A7W7M1F8_9ACTN</name>
<gene>
    <name evidence="2" type="ORF">FHS37_004467</name>
</gene>
<keyword evidence="1" id="KW-1133">Transmembrane helix</keyword>
<feature type="transmembrane region" description="Helical" evidence="1">
    <location>
        <begin position="423"/>
        <end position="446"/>
    </location>
</feature>
<dbReference type="EMBL" id="JACHJI010000007">
    <property type="protein sequence ID" value="MBB4900405.1"/>
    <property type="molecule type" value="Genomic_DNA"/>
</dbReference>
<proteinExistence type="predicted"/>
<keyword evidence="3" id="KW-1185">Reference proteome</keyword>
<feature type="transmembrane region" description="Helical" evidence="1">
    <location>
        <begin position="82"/>
        <end position="102"/>
    </location>
</feature>
<feature type="transmembrane region" description="Helical" evidence="1">
    <location>
        <begin position="45"/>
        <end position="70"/>
    </location>
</feature>
<keyword evidence="1" id="KW-0472">Membrane</keyword>
<evidence type="ECO:0000313" key="2">
    <source>
        <dbReference type="EMBL" id="MBB4900405.1"/>
    </source>
</evidence>
<organism evidence="2 3">
    <name type="scientific">Streptomyces griseomycini</name>
    <dbReference type="NCBI Taxonomy" id="66895"/>
    <lineage>
        <taxon>Bacteria</taxon>
        <taxon>Bacillati</taxon>
        <taxon>Actinomycetota</taxon>
        <taxon>Actinomycetes</taxon>
        <taxon>Kitasatosporales</taxon>
        <taxon>Streptomycetaceae</taxon>
        <taxon>Streptomyces</taxon>
    </lineage>
</organism>
<feature type="transmembrane region" description="Helical" evidence="1">
    <location>
        <begin position="136"/>
        <end position="160"/>
    </location>
</feature>
<feature type="transmembrane region" description="Helical" evidence="1">
    <location>
        <begin position="523"/>
        <end position="541"/>
    </location>
</feature>
<dbReference type="InterPro" id="IPR046264">
    <property type="entry name" value="DUF6297"/>
</dbReference>
<comment type="caution">
    <text evidence="2">The sequence shown here is derived from an EMBL/GenBank/DDBJ whole genome shotgun (WGS) entry which is preliminary data.</text>
</comment>
<reference evidence="2 3" key="1">
    <citation type="submission" date="2020-08" db="EMBL/GenBank/DDBJ databases">
        <title>Genomic Encyclopedia of Type Strains, Phase III (KMG-III): the genomes of soil and plant-associated and newly described type strains.</title>
        <authorList>
            <person name="Whitman W."/>
        </authorList>
    </citation>
    <scope>NUCLEOTIDE SEQUENCE [LARGE SCALE GENOMIC DNA]</scope>
    <source>
        <strain evidence="2 3">CECT 3273</strain>
    </source>
</reference>